<organism evidence="8 9">
    <name type="scientific">Methanococcus aeolicus (strain ATCC BAA-1280 / DSM 17508 / OCM 812 / Nankai-3)</name>
    <dbReference type="NCBI Taxonomy" id="419665"/>
    <lineage>
        <taxon>Archaea</taxon>
        <taxon>Methanobacteriati</taxon>
        <taxon>Methanobacteriota</taxon>
        <taxon>Methanomada group</taxon>
        <taxon>Methanococci</taxon>
        <taxon>Methanococcales</taxon>
        <taxon>Methanococcaceae</taxon>
        <taxon>Methanococcus</taxon>
    </lineage>
</organism>
<evidence type="ECO:0000313" key="8">
    <source>
        <dbReference type="EMBL" id="ABR56596.1"/>
    </source>
</evidence>
<dbReference type="PANTHER" id="PTHR39087">
    <property type="entry name" value="UPF0104 MEMBRANE PROTEIN MJ1595"/>
    <property type="match status" value="1"/>
</dbReference>
<feature type="transmembrane region" description="Helical" evidence="7">
    <location>
        <begin position="153"/>
        <end position="173"/>
    </location>
</feature>
<gene>
    <name evidence="8" type="ordered locus">Maeo_1018</name>
</gene>
<dbReference type="Proteomes" id="UP000001106">
    <property type="component" value="Chromosome"/>
</dbReference>
<comment type="subcellular location">
    <subcellularLocation>
        <location evidence="1">Cell membrane</location>
        <topology evidence="1">Multi-pass membrane protein</topology>
    </subcellularLocation>
</comment>
<name>A6UVS4_META3</name>
<evidence type="ECO:0000256" key="4">
    <source>
        <dbReference type="ARBA" id="ARBA00022692"/>
    </source>
</evidence>
<feature type="transmembrane region" description="Helical" evidence="7">
    <location>
        <begin position="228"/>
        <end position="249"/>
    </location>
</feature>
<dbReference type="KEGG" id="mae:Maeo_1018"/>
<evidence type="ECO:0000256" key="7">
    <source>
        <dbReference type="SAM" id="Phobius"/>
    </source>
</evidence>
<dbReference type="Pfam" id="PF03706">
    <property type="entry name" value="LPG_synthase_TM"/>
    <property type="match status" value="1"/>
</dbReference>
<comment type="similarity">
    <text evidence="2">Belongs to the UPF0104 family.</text>
</comment>
<evidence type="ECO:0000256" key="1">
    <source>
        <dbReference type="ARBA" id="ARBA00004651"/>
    </source>
</evidence>
<dbReference type="HOGENOM" id="CLU_048072_1_1_2"/>
<sequence length="338" mass="38295">MRTKIKKILKNILLWGLGFSIIFLIINYIGISDVISIFLSINIAIYLFAIILYFIMVFTIVIRWKYLLNMNNYNASLKNLFLLSMMGQFINNITPSMKGGSEPFRAHYLSKLENIPKHISYSSVAIERLLDTIVFLILSLFLIVYFVSNGIQYANFLILMWGIVMGISLLLIYLAMHKSLLYKCILKILKIGSIFSISYHIDEEGIKKSIKLFQDNIRLFNKNKSKMAIPFILSFMWWILDIIRVYILFIAIKSNISYIGVISTYLVSLLAGMVPTLPGGLGASDAVMIGMYSLFEIPQSEAAAGAILDRSISYGLATIVGALSFKIIKDKAKKLKNK</sequence>
<evidence type="ECO:0000256" key="5">
    <source>
        <dbReference type="ARBA" id="ARBA00022989"/>
    </source>
</evidence>
<dbReference type="NCBIfam" id="TIGR00374">
    <property type="entry name" value="flippase-like domain"/>
    <property type="match status" value="1"/>
</dbReference>
<keyword evidence="3" id="KW-1003">Cell membrane</keyword>
<evidence type="ECO:0000256" key="3">
    <source>
        <dbReference type="ARBA" id="ARBA00022475"/>
    </source>
</evidence>
<keyword evidence="5 7" id="KW-1133">Transmembrane helix</keyword>
<keyword evidence="9" id="KW-1185">Reference proteome</keyword>
<dbReference type="OrthoDB" id="15513at2157"/>
<dbReference type="PANTHER" id="PTHR39087:SF2">
    <property type="entry name" value="UPF0104 MEMBRANE PROTEIN MJ1595"/>
    <property type="match status" value="1"/>
</dbReference>
<keyword evidence="6 7" id="KW-0472">Membrane</keyword>
<keyword evidence="4 7" id="KW-0812">Transmembrane</keyword>
<dbReference type="EMBL" id="CP000743">
    <property type="protein sequence ID" value="ABR56596.1"/>
    <property type="molecule type" value="Genomic_DNA"/>
</dbReference>
<dbReference type="GO" id="GO:0005886">
    <property type="term" value="C:plasma membrane"/>
    <property type="evidence" value="ECO:0007669"/>
    <property type="project" value="UniProtKB-SubCell"/>
</dbReference>
<dbReference type="GeneID" id="5326785"/>
<reference evidence="8" key="1">
    <citation type="submission" date="2007-06" db="EMBL/GenBank/DDBJ databases">
        <title>Complete sequence of Methanococcus aeolicus Nankai-3.</title>
        <authorList>
            <consortium name="US DOE Joint Genome Institute"/>
            <person name="Copeland A."/>
            <person name="Lucas S."/>
            <person name="Lapidus A."/>
            <person name="Barry K."/>
            <person name="Glavina del Rio T."/>
            <person name="Dalin E."/>
            <person name="Tice H."/>
            <person name="Pitluck S."/>
            <person name="Chain P."/>
            <person name="Malfatti S."/>
            <person name="Shin M."/>
            <person name="Vergez L."/>
            <person name="Schmutz J."/>
            <person name="Larimer F."/>
            <person name="Land M."/>
            <person name="Hauser L."/>
            <person name="Kyrpides N."/>
            <person name="Lykidis A."/>
            <person name="Sieprawska-Lupa M."/>
            <person name="Whitman W.B."/>
            <person name="Richardson P."/>
        </authorList>
    </citation>
    <scope>NUCLEOTIDE SEQUENCE [LARGE SCALE GENOMIC DNA]</scope>
    <source>
        <strain evidence="8">Nankai-3</strain>
    </source>
</reference>
<feature type="transmembrane region" description="Helical" evidence="7">
    <location>
        <begin position="256"/>
        <end position="274"/>
    </location>
</feature>
<protein>
    <submittedName>
        <fullName evidence="8">Uncharacterized protein</fullName>
    </submittedName>
</protein>
<proteinExistence type="inferred from homology"/>
<evidence type="ECO:0000256" key="2">
    <source>
        <dbReference type="ARBA" id="ARBA00011061"/>
    </source>
</evidence>
<accession>A6UVS4</accession>
<dbReference type="RefSeq" id="WP_011973728.1">
    <property type="nucleotide sequence ID" value="NC_009635.1"/>
</dbReference>
<evidence type="ECO:0000256" key="6">
    <source>
        <dbReference type="ARBA" id="ARBA00023136"/>
    </source>
</evidence>
<dbReference type="STRING" id="419665.Maeo_1018"/>
<feature type="transmembrane region" description="Helical" evidence="7">
    <location>
        <begin position="129"/>
        <end position="147"/>
    </location>
</feature>
<feature type="transmembrane region" description="Helical" evidence="7">
    <location>
        <begin position="311"/>
        <end position="328"/>
    </location>
</feature>
<feature type="transmembrane region" description="Helical" evidence="7">
    <location>
        <begin position="12"/>
        <end position="31"/>
    </location>
</feature>
<evidence type="ECO:0000313" key="9">
    <source>
        <dbReference type="Proteomes" id="UP000001106"/>
    </source>
</evidence>
<dbReference type="AlphaFoldDB" id="A6UVS4"/>
<dbReference type="InterPro" id="IPR022791">
    <property type="entry name" value="L-PG_synthase/AglD"/>
</dbReference>
<dbReference type="eggNOG" id="arCOG00899">
    <property type="taxonomic scope" value="Archaea"/>
</dbReference>
<feature type="transmembrane region" description="Helical" evidence="7">
    <location>
        <begin position="37"/>
        <end position="62"/>
    </location>
</feature>